<dbReference type="Proteomes" id="UP001179842">
    <property type="component" value="Chromosome"/>
</dbReference>
<dbReference type="InterPro" id="IPR002661">
    <property type="entry name" value="Ribosome_recyc_fac"/>
</dbReference>
<dbReference type="NCBIfam" id="TIGR00496">
    <property type="entry name" value="frr"/>
    <property type="match status" value="1"/>
</dbReference>
<comment type="function">
    <text evidence="3">Responsible for the release of ribosomes from messenger RNA at the termination of protein biosynthesis. May increase the efficiency of translation by recycling ribosomes from one round of translation to another.</text>
</comment>
<evidence type="ECO:0000313" key="5">
    <source>
        <dbReference type="EMBL" id="WGI36388.1"/>
    </source>
</evidence>
<dbReference type="PANTHER" id="PTHR20982">
    <property type="entry name" value="RIBOSOME RECYCLING FACTOR"/>
    <property type="match status" value="1"/>
</dbReference>
<dbReference type="HAMAP" id="MF_00040">
    <property type="entry name" value="RRF"/>
    <property type="match status" value="1"/>
</dbReference>
<dbReference type="SUPFAM" id="SSF55194">
    <property type="entry name" value="Ribosome recycling factor, RRF"/>
    <property type="match status" value="1"/>
</dbReference>
<evidence type="ECO:0000259" key="4">
    <source>
        <dbReference type="Pfam" id="PF01765"/>
    </source>
</evidence>
<evidence type="ECO:0000313" key="6">
    <source>
        <dbReference type="Proteomes" id="UP001179842"/>
    </source>
</evidence>
<dbReference type="RefSeq" id="WP_280101689.1">
    <property type="nucleotide sequence ID" value="NZ_CP122979.1"/>
</dbReference>
<dbReference type="InterPro" id="IPR023584">
    <property type="entry name" value="Ribosome_recyc_fac_dom"/>
</dbReference>
<name>A0ABY8LV37_9BACT</name>
<evidence type="ECO:0000256" key="3">
    <source>
        <dbReference type="HAMAP-Rule" id="MF_00040"/>
    </source>
</evidence>
<evidence type="ECO:0000256" key="1">
    <source>
        <dbReference type="ARBA" id="ARBA00005912"/>
    </source>
</evidence>
<protein>
    <recommendedName>
        <fullName evidence="3">Ribosome-recycling factor</fullName>
        <shortName evidence="3">RRF</shortName>
    </recommendedName>
    <alternativeName>
        <fullName evidence="3">Ribosome-releasing factor</fullName>
    </alternativeName>
</protein>
<dbReference type="Gene3D" id="3.30.1360.40">
    <property type="match status" value="1"/>
</dbReference>
<dbReference type="InterPro" id="IPR036191">
    <property type="entry name" value="RRF_sf"/>
</dbReference>
<feature type="domain" description="Ribosome recycling factor" evidence="4">
    <location>
        <begin position="21"/>
        <end position="181"/>
    </location>
</feature>
<dbReference type="Gene3D" id="1.10.132.20">
    <property type="entry name" value="Ribosome-recycling factor"/>
    <property type="match status" value="1"/>
</dbReference>
<accession>A0ABY8LV37</accession>
<reference evidence="5" key="1">
    <citation type="submission" date="2023-04" db="EMBL/GenBank/DDBJ databases">
        <title>Completed genome of Mycoplasma lagogenitalium type strain 12MS.</title>
        <authorList>
            <person name="Spergser J."/>
        </authorList>
    </citation>
    <scope>NUCLEOTIDE SEQUENCE</scope>
    <source>
        <strain evidence="5">12MS</strain>
    </source>
</reference>
<dbReference type="Pfam" id="PF01765">
    <property type="entry name" value="RRF"/>
    <property type="match status" value="1"/>
</dbReference>
<dbReference type="EMBL" id="CP122979">
    <property type="protein sequence ID" value="WGI36388.1"/>
    <property type="molecule type" value="Genomic_DNA"/>
</dbReference>
<organism evidence="5 6">
    <name type="scientific">Mesomycoplasma lagogenitalium</name>
    <dbReference type="NCBI Taxonomy" id="171286"/>
    <lineage>
        <taxon>Bacteria</taxon>
        <taxon>Bacillati</taxon>
        <taxon>Mycoplasmatota</taxon>
        <taxon>Mycoplasmoidales</taxon>
        <taxon>Metamycoplasmataceae</taxon>
        <taxon>Mesomycoplasma</taxon>
    </lineage>
</organism>
<keyword evidence="3" id="KW-0963">Cytoplasm</keyword>
<comment type="similarity">
    <text evidence="1 3">Belongs to the RRF family.</text>
</comment>
<evidence type="ECO:0000256" key="2">
    <source>
        <dbReference type="ARBA" id="ARBA00022917"/>
    </source>
</evidence>
<comment type="subcellular location">
    <subcellularLocation>
        <location evidence="3">Cytoplasm</location>
    </subcellularLocation>
</comment>
<gene>
    <name evidence="3 5" type="primary">frr</name>
    <name evidence="5" type="ORF">QEG99_02855</name>
</gene>
<keyword evidence="2 3" id="KW-0648">Protein biosynthesis</keyword>
<proteinExistence type="inferred from homology"/>
<keyword evidence="6" id="KW-1185">Reference proteome</keyword>
<sequence>MELDLYLLDLEERSEKVIDTFEKKLSKISTGRANPQLVSYIKVDYYGTLTPIEQLSSISVPQAQQILIKPFDLGSVKDIYSTIVAHNLSVQVVNEGHQIRLTFPPLTTDRRKELVKGLSKSIEEAKVGIRLIRQEVNKEIKKDDDLTEDQEKKYLDEVQKIVDKKIEIINKIANEKEKDLMTV</sequence>
<dbReference type="PANTHER" id="PTHR20982:SF3">
    <property type="entry name" value="MITOCHONDRIAL RIBOSOME RECYCLING FACTOR PSEUDO 1"/>
    <property type="match status" value="1"/>
</dbReference>